<dbReference type="RefSeq" id="WP_161276647.1">
    <property type="nucleotide sequence ID" value="NZ_WWUZ01000001.1"/>
</dbReference>
<dbReference type="PROSITE" id="PS50943">
    <property type="entry name" value="HTH_CROC1"/>
    <property type="match status" value="1"/>
</dbReference>
<reference evidence="2 3" key="1">
    <citation type="journal article" date="2019" name="Nat. Med.">
        <title>A library of human gut bacterial isolates paired with longitudinal multiomics data enables mechanistic microbiome research.</title>
        <authorList>
            <person name="Poyet M."/>
            <person name="Groussin M."/>
            <person name="Gibbons S.M."/>
            <person name="Avila-Pacheco J."/>
            <person name="Jiang X."/>
            <person name="Kearney S.M."/>
            <person name="Perrotta A.R."/>
            <person name="Berdy B."/>
            <person name="Zhao S."/>
            <person name="Lieberman T.D."/>
            <person name="Swanson P.K."/>
            <person name="Smith M."/>
            <person name="Roesemann S."/>
            <person name="Alexander J.E."/>
            <person name="Rich S.A."/>
            <person name="Livny J."/>
            <person name="Vlamakis H."/>
            <person name="Clish C."/>
            <person name="Bullock K."/>
            <person name="Deik A."/>
            <person name="Scott J."/>
            <person name="Pierce K.A."/>
            <person name="Xavier R.J."/>
            <person name="Alm E.J."/>
        </authorList>
    </citation>
    <scope>NUCLEOTIDE SEQUENCE [LARGE SCALE GENOMIC DNA]</scope>
    <source>
        <strain evidence="2 3">BIOML-A12</strain>
    </source>
</reference>
<organism evidence="2 3">
    <name type="scientific">Blautia wexlerae</name>
    <dbReference type="NCBI Taxonomy" id="418240"/>
    <lineage>
        <taxon>Bacteria</taxon>
        <taxon>Bacillati</taxon>
        <taxon>Bacillota</taxon>
        <taxon>Clostridia</taxon>
        <taxon>Lachnospirales</taxon>
        <taxon>Lachnospiraceae</taxon>
        <taxon>Blautia</taxon>
    </lineage>
</organism>
<evidence type="ECO:0000259" key="1">
    <source>
        <dbReference type="PROSITE" id="PS50943"/>
    </source>
</evidence>
<dbReference type="InterPro" id="IPR001387">
    <property type="entry name" value="Cro/C1-type_HTH"/>
</dbReference>
<comment type="caution">
    <text evidence="2">The sequence shown here is derived from an EMBL/GenBank/DDBJ whole genome shotgun (WGS) entry which is preliminary data.</text>
</comment>
<proteinExistence type="predicted"/>
<evidence type="ECO:0000313" key="2">
    <source>
        <dbReference type="EMBL" id="MZS87514.1"/>
    </source>
</evidence>
<dbReference type="Pfam" id="PF01381">
    <property type="entry name" value="HTH_3"/>
    <property type="match status" value="1"/>
</dbReference>
<dbReference type="AlphaFoldDB" id="A0A6L8XND2"/>
<accession>A0A6L8XND2</accession>
<feature type="domain" description="HTH cro/C1-type" evidence="1">
    <location>
        <begin position="19"/>
        <end position="73"/>
    </location>
</feature>
<dbReference type="CDD" id="cd00093">
    <property type="entry name" value="HTH_XRE"/>
    <property type="match status" value="1"/>
</dbReference>
<dbReference type="Proteomes" id="UP000477156">
    <property type="component" value="Unassembled WGS sequence"/>
</dbReference>
<evidence type="ECO:0000313" key="3">
    <source>
        <dbReference type="Proteomes" id="UP000477156"/>
    </source>
</evidence>
<dbReference type="InterPro" id="IPR010982">
    <property type="entry name" value="Lambda_DNA-bd_dom_sf"/>
</dbReference>
<protein>
    <submittedName>
        <fullName evidence="2">Helix-turn-helix domain-containing protein</fullName>
    </submittedName>
</protein>
<dbReference type="SMART" id="SM00530">
    <property type="entry name" value="HTH_XRE"/>
    <property type="match status" value="1"/>
</dbReference>
<name>A0A6L8XND2_9FIRM</name>
<sequence>MSNERKLSVEQRREIGCRLQDFRISKHMTQEQFSELLGVSKTFYGQAERGISSLGLSKWLYLSDKLNADIGYILTGRKHYHIELPQGTTSIPEKRLESIQKIINLLIDMP</sequence>
<dbReference type="SUPFAM" id="SSF47413">
    <property type="entry name" value="lambda repressor-like DNA-binding domains"/>
    <property type="match status" value="1"/>
</dbReference>
<gene>
    <name evidence="2" type="ORF">GT712_00010</name>
</gene>
<dbReference type="GO" id="GO:0003677">
    <property type="term" value="F:DNA binding"/>
    <property type="evidence" value="ECO:0007669"/>
    <property type="project" value="InterPro"/>
</dbReference>
<dbReference type="EMBL" id="WWVF01000001">
    <property type="protein sequence ID" value="MZS87514.1"/>
    <property type="molecule type" value="Genomic_DNA"/>
</dbReference>
<dbReference type="Gene3D" id="1.10.260.40">
    <property type="entry name" value="lambda repressor-like DNA-binding domains"/>
    <property type="match status" value="1"/>
</dbReference>